<gene>
    <name evidence="2" type="ORF">DDZ15_16285</name>
</gene>
<proteinExistence type="predicted"/>
<comment type="caution">
    <text evidence="2">The sequence shown here is derived from an EMBL/GenBank/DDBJ whole genome shotgun (WGS) entry which is preliminary data.</text>
</comment>
<dbReference type="RefSeq" id="WP_109648188.1">
    <property type="nucleotide sequence ID" value="NZ_QGGB01000012.1"/>
</dbReference>
<dbReference type="Gene3D" id="2.120.10.30">
    <property type="entry name" value="TolB, C-terminal domain"/>
    <property type="match status" value="1"/>
</dbReference>
<dbReference type="InterPro" id="IPR011042">
    <property type="entry name" value="6-blade_b-propeller_TolB-like"/>
</dbReference>
<dbReference type="AlphaFoldDB" id="A0A316TSB2"/>
<accession>A0A316TSB2</accession>
<feature type="signal peptide" evidence="1">
    <location>
        <begin position="1"/>
        <end position="20"/>
    </location>
</feature>
<name>A0A316TSB2_9BACT</name>
<organism evidence="2 3">
    <name type="scientific">Rhodohalobacter mucosus</name>
    <dbReference type="NCBI Taxonomy" id="2079485"/>
    <lineage>
        <taxon>Bacteria</taxon>
        <taxon>Pseudomonadati</taxon>
        <taxon>Balneolota</taxon>
        <taxon>Balneolia</taxon>
        <taxon>Balneolales</taxon>
        <taxon>Balneolaceae</taxon>
        <taxon>Rhodohalobacter</taxon>
    </lineage>
</organism>
<dbReference type="Proteomes" id="UP000245533">
    <property type="component" value="Unassembled WGS sequence"/>
</dbReference>
<evidence type="ECO:0000256" key="1">
    <source>
        <dbReference type="SAM" id="SignalP"/>
    </source>
</evidence>
<protein>
    <recommendedName>
        <fullName evidence="4">6-bladed beta-propeller protein</fullName>
    </recommendedName>
</protein>
<dbReference type="EMBL" id="QGGB01000012">
    <property type="protein sequence ID" value="PWN05112.1"/>
    <property type="molecule type" value="Genomic_DNA"/>
</dbReference>
<evidence type="ECO:0000313" key="2">
    <source>
        <dbReference type="EMBL" id="PWN05112.1"/>
    </source>
</evidence>
<keyword evidence="1" id="KW-0732">Signal</keyword>
<reference evidence="2 3" key="1">
    <citation type="submission" date="2018-05" db="EMBL/GenBank/DDBJ databases">
        <title>Rhodohalobacter halophilus gen. nov., sp. nov., a moderately halophilic member of the family Balneolaceae.</title>
        <authorList>
            <person name="Liu Z.-W."/>
        </authorList>
    </citation>
    <scope>NUCLEOTIDE SEQUENCE [LARGE SCALE GENOMIC DNA]</scope>
    <source>
        <strain evidence="2 3">8A47</strain>
    </source>
</reference>
<feature type="chain" id="PRO_5016432717" description="6-bladed beta-propeller protein" evidence="1">
    <location>
        <begin position="21"/>
        <end position="316"/>
    </location>
</feature>
<evidence type="ECO:0000313" key="3">
    <source>
        <dbReference type="Proteomes" id="UP000245533"/>
    </source>
</evidence>
<dbReference type="SUPFAM" id="SSF63825">
    <property type="entry name" value="YWTD domain"/>
    <property type="match status" value="1"/>
</dbReference>
<sequence length="316" mass="36539">MKLKILFLALLFSISSHLYSQEIKYISDFGNSLDPTNFEFGSIDDITVVEDKIYVLDSILNKVHLLILENEEIRRFGEIDIQKGNGPGELNDLSALAASENNLAIADARSRRVVIFSNEGDLVSQFNIRFRPTNMHLLGEENRLLVTGFWPTVQDKILHVIDFNGNEINTYIERPSNWMQIARTGNFERVLPGSGHFYVSYPNPYKIEKYDWNGVLIDSYVKNETDNNIQADGRILRIRQRIIDLNFWDNKILALVLNDDVYSIDIFDQDLNPVNKISGDTLETDHASTMRIVSDNFFLIRQIEQIPYLRLYKIEK</sequence>
<dbReference type="Pfam" id="PF17170">
    <property type="entry name" value="DUF5128"/>
    <property type="match status" value="1"/>
</dbReference>
<keyword evidence="3" id="KW-1185">Reference proteome</keyword>
<evidence type="ECO:0008006" key="4">
    <source>
        <dbReference type="Google" id="ProtNLM"/>
    </source>
</evidence>